<accession>A0AAU9IXB3</accession>
<dbReference type="SUPFAM" id="SSF54529">
    <property type="entry name" value="Mitochondrial glycoprotein MAM33-like"/>
    <property type="match status" value="1"/>
</dbReference>
<sequence>MIKRLFPSIISPFKRLPHFNFSTFNRLQRSIDKELVHENENYKINEAIPRFLKDRDFTLTDIKDSTQILLTKISHGKNVVVSFNAKIVFKEEKNLPQISDLVEEKGIRKTFSDKEDEKVPFKLSPDFHKTSVDFIVVIKKPDAKSGMVFECSTKINEVIIHKAYSTHDTEISKDISAVDYRYKGRNFENIDSNLRLRMTDYLKDHGIDEELVAFLEAYSPDKERHQYVEFLEKLKNFVK</sequence>
<name>A0AAU9IXB3_9CILI</name>
<dbReference type="PANTHER" id="PTHR10826">
    <property type="entry name" value="COMPLEMENT COMPONENT 1"/>
    <property type="match status" value="1"/>
</dbReference>
<keyword evidence="2" id="KW-1185">Reference proteome</keyword>
<dbReference type="InterPro" id="IPR036561">
    <property type="entry name" value="MAM33_sf"/>
</dbReference>
<evidence type="ECO:0008006" key="3">
    <source>
        <dbReference type="Google" id="ProtNLM"/>
    </source>
</evidence>
<gene>
    <name evidence="1" type="ORF">BSTOLATCC_MIC14629</name>
</gene>
<dbReference type="GO" id="GO:0005759">
    <property type="term" value="C:mitochondrial matrix"/>
    <property type="evidence" value="ECO:0007669"/>
    <property type="project" value="InterPro"/>
</dbReference>
<dbReference type="PANTHER" id="PTHR10826:SF1">
    <property type="entry name" value="COMPLEMENT COMPONENT 1 Q SUBCOMPONENT-BINDING PROTEIN, MITOCHONDRIAL"/>
    <property type="match status" value="1"/>
</dbReference>
<proteinExistence type="predicted"/>
<reference evidence="1" key="1">
    <citation type="submission" date="2021-09" db="EMBL/GenBank/DDBJ databases">
        <authorList>
            <consortium name="AG Swart"/>
            <person name="Singh M."/>
            <person name="Singh A."/>
            <person name="Seah K."/>
            <person name="Emmerich C."/>
        </authorList>
    </citation>
    <scope>NUCLEOTIDE SEQUENCE</scope>
    <source>
        <strain evidence="1">ATCC30299</strain>
    </source>
</reference>
<organism evidence="1 2">
    <name type="scientific">Blepharisma stoltei</name>
    <dbReference type="NCBI Taxonomy" id="1481888"/>
    <lineage>
        <taxon>Eukaryota</taxon>
        <taxon>Sar</taxon>
        <taxon>Alveolata</taxon>
        <taxon>Ciliophora</taxon>
        <taxon>Postciliodesmatophora</taxon>
        <taxon>Heterotrichea</taxon>
        <taxon>Heterotrichida</taxon>
        <taxon>Blepharismidae</taxon>
        <taxon>Blepharisma</taxon>
    </lineage>
</organism>
<dbReference type="EMBL" id="CAJZBQ010000014">
    <property type="protein sequence ID" value="CAG9315885.1"/>
    <property type="molecule type" value="Genomic_DNA"/>
</dbReference>
<evidence type="ECO:0000313" key="1">
    <source>
        <dbReference type="EMBL" id="CAG9315885.1"/>
    </source>
</evidence>
<protein>
    <recommendedName>
        <fullName evidence="3">Mitochondrial glycoprotein</fullName>
    </recommendedName>
</protein>
<dbReference type="AlphaFoldDB" id="A0AAU9IXB3"/>
<dbReference type="Pfam" id="PF02330">
    <property type="entry name" value="MAM33"/>
    <property type="match status" value="1"/>
</dbReference>
<dbReference type="Gene3D" id="3.10.280.10">
    <property type="entry name" value="Mitochondrial glycoprotein"/>
    <property type="match status" value="1"/>
</dbReference>
<dbReference type="InterPro" id="IPR003428">
    <property type="entry name" value="MAM33"/>
</dbReference>
<evidence type="ECO:0000313" key="2">
    <source>
        <dbReference type="Proteomes" id="UP001162131"/>
    </source>
</evidence>
<comment type="caution">
    <text evidence="1">The sequence shown here is derived from an EMBL/GenBank/DDBJ whole genome shotgun (WGS) entry which is preliminary data.</text>
</comment>
<dbReference type="Proteomes" id="UP001162131">
    <property type="component" value="Unassembled WGS sequence"/>
</dbReference>